<feature type="region of interest" description="Disordered" evidence="1">
    <location>
        <begin position="29"/>
        <end position="84"/>
    </location>
</feature>
<keyword evidence="3" id="KW-1185">Reference proteome</keyword>
<dbReference type="Proteomes" id="UP001283361">
    <property type="component" value="Unassembled WGS sequence"/>
</dbReference>
<proteinExistence type="predicted"/>
<reference evidence="2" key="1">
    <citation type="journal article" date="2023" name="G3 (Bethesda)">
        <title>A reference genome for the long-term kleptoplast-retaining sea slug Elysia crispata morphotype clarki.</title>
        <authorList>
            <person name="Eastman K.E."/>
            <person name="Pendleton A.L."/>
            <person name="Shaikh M.A."/>
            <person name="Suttiyut T."/>
            <person name="Ogas R."/>
            <person name="Tomko P."/>
            <person name="Gavelis G."/>
            <person name="Widhalm J.R."/>
            <person name="Wisecaver J.H."/>
        </authorList>
    </citation>
    <scope>NUCLEOTIDE SEQUENCE</scope>
    <source>
        <strain evidence="2">ECLA1</strain>
    </source>
</reference>
<name>A0AAE1CMC3_9GAST</name>
<sequence length="84" mass="9131">MCNEIRHSDLVWQAIASCVCTINIPLTKQTKSGQVKETEGGPSPRLGNGTGRILSGPEQNLDSKHNSTVTWTREISKGGYHGPR</sequence>
<dbReference type="EMBL" id="JAWDGP010007558">
    <property type="protein sequence ID" value="KAK3713602.1"/>
    <property type="molecule type" value="Genomic_DNA"/>
</dbReference>
<organism evidence="2 3">
    <name type="scientific">Elysia crispata</name>
    <name type="common">lettuce slug</name>
    <dbReference type="NCBI Taxonomy" id="231223"/>
    <lineage>
        <taxon>Eukaryota</taxon>
        <taxon>Metazoa</taxon>
        <taxon>Spiralia</taxon>
        <taxon>Lophotrochozoa</taxon>
        <taxon>Mollusca</taxon>
        <taxon>Gastropoda</taxon>
        <taxon>Heterobranchia</taxon>
        <taxon>Euthyneura</taxon>
        <taxon>Panpulmonata</taxon>
        <taxon>Sacoglossa</taxon>
        <taxon>Placobranchoidea</taxon>
        <taxon>Plakobranchidae</taxon>
        <taxon>Elysia</taxon>
    </lineage>
</organism>
<dbReference type="AlphaFoldDB" id="A0AAE1CMC3"/>
<protein>
    <submittedName>
        <fullName evidence="2">Uncharacterized protein</fullName>
    </submittedName>
</protein>
<evidence type="ECO:0000256" key="1">
    <source>
        <dbReference type="SAM" id="MobiDB-lite"/>
    </source>
</evidence>
<evidence type="ECO:0000313" key="2">
    <source>
        <dbReference type="EMBL" id="KAK3713602.1"/>
    </source>
</evidence>
<gene>
    <name evidence="2" type="ORF">RRG08_055244</name>
</gene>
<accession>A0AAE1CMC3</accession>
<evidence type="ECO:0000313" key="3">
    <source>
        <dbReference type="Proteomes" id="UP001283361"/>
    </source>
</evidence>
<comment type="caution">
    <text evidence="2">The sequence shown here is derived from an EMBL/GenBank/DDBJ whole genome shotgun (WGS) entry which is preliminary data.</text>
</comment>